<dbReference type="PANTHER" id="PTHR36503">
    <property type="entry name" value="BLR2520 PROTEIN"/>
    <property type="match status" value="1"/>
</dbReference>
<protein>
    <submittedName>
        <fullName evidence="2">Unannotated protein</fullName>
    </submittedName>
</protein>
<dbReference type="InterPro" id="IPR004360">
    <property type="entry name" value="Glyas_Fos-R_dOase_dom"/>
</dbReference>
<dbReference type="SUPFAM" id="SSF54593">
    <property type="entry name" value="Glyoxalase/Bleomycin resistance protein/Dihydroxybiphenyl dioxygenase"/>
    <property type="match status" value="1"/>
</dbReference>
<dbReference type="InterPro" id="IPR037523">
    <property type="entry name" value="VOC_core"/>
</dbReference>
<dbReference type="Gene3D" id="3.10.180.10">
    <property type="entry name" value="2,3-Dihydroxybiphenyl 1,2-Dioxygenase, domain 1"/>
    <property type="match status" value="1"/>
</dbReference>
<feature type="domain" description="VOC" evidence="1">
    <location>
        <begin position="12"/>
        <end position="133"/>
    </location>
</feature>
<dbReference type="PROSITE" id="PS51819">
    <property type="entry name" value="VOC"/>
    <property type="match status" value="1"/>
</dbReference>
<dbReference type="AlphaFoldDB" id="A0A6J6NUY7"/>
<dbReference type="InterPro" id="IPR029068">
    <property type="entry name" value="Glyas_Bleomycin-R_OHBP_Dase"/>
</dbReference>
<evidence type="ECO:0000313" key="2">
    <source>
        <dbReference type="EMBL" id="CAB4689802.1"/>
    </source>
</evidence>
<evidence type="ECO:0000259" key="1">
    <source>
        <dbReference type="PROSITE" id="PS51819"/>
    </source>
</evidence>
<accession>A0A6J6NUY7</accession>
<dbReference type="Pfam" id="PF00903">
    <property type="entry name" value="Glyoxalase"/>
    <property type="match status" value="1"/>
</dbReference>
<name>A0A6J6NUY7_9ZZZZ</name>
<reference evidence="2" key="1">
    <citation type="submission" date="2020-05" db="EMBL/GenBank/DDBJ databases">
        <authorList>
            <person name="Chiriac C."/>
            <person name="Salcher M."/>
            <person name="Ghai R."/>
            <person name="Kavagutti S V."/>
        </authorList>
    </citation>
    <scope>NUCLEOTIDE SEQUENCE</scope>
</reference>
<sequence>MTDRINEAFAQGIFAITLISHDLDKSRDFYGNKLSLTEVYRDENSSAYRVGTTLINCLASSEADELLAPATLASVQSGTDVVYTLKCQDIDATVQELIAKGVQILSGPMDRPWGIRTASFQDPSGHTWELANH</sequence>
<dbReference type="PANTHER" id="PTHR36503:SF3">
    <property type="entry name" value="BLR0126 PROTEIN"/>
    <property type="match status" value="1"/>
</dbReference>
<proteinExistence type="predicted"/>
<organism evidence="2">
    <name type="scientific">freshwater metagenome</name>
    <dbReference type="NCBI Taxonomy" id="449393"/>
    <lineage>
        <taxon>unclassified sequences</taxon>
        <taxon>metagenomes</taxon>
        <taxon>ecological metagenomes</taxon>
    </lineage>
</organism>
<gene>
    <name evidence="2" type="ORF">UFOPK2373_00724</name>
</gene>
<dbReference type="EMBL" id="CAEZXL010000117">
    <property type="protein sequence ID" value="CAB4689802.1"/>
    <property type="molecule type" value="Genomic_DNA"/>
</dbReference>